<dbReference type="PROSITE" id="PS50096">
    <property type="entry name" value="IQ"/>
    <property type="match status" value="2"/>
</dbReference>
<feature type="region of interest" description="Disordered" evidence="2">
    <location>
        <begin position="915"/>
        <end position="950"/>
    </location>
</feature>
<organism evidence="3">
    <name type="scientific">Chromera velia CCMP2878</name>
    <dbReference type="NCBI Taxonomy" id="1169474"/>
    <lineage>
        <taxon>Eukaryota</taxon>
        <taxon>Sar</taxon>
        <taxon>Alveolata</taxon>
        <taxon>Colpodellida</taxon>
        <taxon>Chromeraceae</taxon>
        <taxon>Chromera</taxon>
    </lineage>
</organism>
<dbReference type="InterPro" id="IPR000048">
    <property type="entry name" value="IQ_motif_EF-hand-BS"/>
</dbReference>
<protein>
    <recommendedName>
        <fullName evidence="4">IQ calmodulin-binding motif domain-containing protein</fullName>
    </recommendedName>
</protein>
<dbReference type="SMART" id="SM00015">
    <property type="entry name" value="IQ"/>
    <property type="match status" value="2"/>
</dbReference>
<dbReference type="Pfam" id="PF00612">
    <property type="entry name" value="IQ"/>
    <property type="match status" value="2"/>
</dbReference>
<feature type="compositionally biased region" description="Low complexity" evidence="2">
    <location>
        <begin position="1445"/>
        <end position="1455"/>
    </location>
</feature>
<feature type="compositionally biased region" description="Low complexity" evidence="2">
    <location>
        <begin position="1297"/>
        <end position="1344"/>
    </location>
</feature>
<proteinExistence type="predicted"/>
<accession>A0A0G4GCE0</accession>
<evidence type="ECO:0008006" key="4">
    <source>
        <dbReference type="Google" id="ProtNLM"/>
    </source>
</evidence>
<feature type="region of interest" description="Disordered" evidence="2">
    <location>
        <begin position="311"/>
        <end position="333"/>
    </location>
</feature>
<feature type="compositionally biased region" description="Polar residues" evidence="2">
    <location>
        <begin position="924"/>
        <end position="934"/>
    </location>
</feature>
<feature type="region of interest" description="Disordered" evidence="2">
    <location>
        <begin position="1292"/>
        <end position="1573"/>
    </location>
</feature>
<reference evidence="3" key="1">
    <citation type="submission" date="2014-11" db="EMBL/GenBank/DDBJ databases">
        <authorList>
            <person name="Otto D Thomas"/>
            <person name="Naeem Raeece"/>
        </authorList>
    </citation>
    <scope>NUCLEOTIDE SEQUENCE</scope>
</reference>
<keyword evidence="1" id="KW-0175">Coiled coil</keyword>
<evidence type="ECO:0000256" key="1">
    <source>
        <dbReference type="SAM" id="Coils"/>
    </source>
</evidence>
<evidence type="ECO:0000256" key="2">
    <source>
        <dbReference type="SAM" id="MobiDB-lite"/>
    </source>
</evidence>
<feature type="region of interest" description="Disordered" evidence="2">
    <location>
        <begin position="409"/>
        <end position="431"/>
    </location>
</feature>
<feature type="compositionally biased region" description="Polar residues" evidence="2">
    <location>
        <begin position="417"/>
        <end position="431"/>
    </location>
</feature>
<name>A0A0G4GCE0_9ALVE</name>
<feature type="region of interest" description="Disordered" evidence="2">
    <location>
        <begin position="1007"/>
        <end position="1041"/>
    </location>
</feature>
<dbReference type="VEuPathDB" id="CryptoDB:Cvel_21273"/>
<feature type="coiled-coil region" evidence="1">
    <location>
        <begin position="844"/>
        <end position="875"/>
    </location>
</feature>
<feature type="compositionally biased region" description="Polar residues" evidence="2">
    <location>
        <begin position="1539"/>
        <end position="1553"/>
    </location>
</feature>
<gene>
    <name evidence="3" type="ORF">Cvel_21273</name>
</gene>
<dbReference type="EMBL" id="CDMZ01001082">
    <property type="protein sequence ID" value="CEM26931.1"/>
    <property type="molecule type" value="Genomic_DNA"/>
</dbReference>
<evidence type="ECO:0000313" key="3">
    <source>
        <dbReference type="EMBL" id="CEM26931.1"/>
    </source>
</evidence>
<sequence length="1573" mass="173123">MAHLRWSEHACDAFPGLIFGPSREYQGKYAKYPGRSEKGTSSVIAPFADRNPHKAVTGFLPRRKYVLDAAATRDGRGHPQAPSRPVAPRVCLSGMKEMCRTIHIPPEPAAVSEAASFNEAFPAESRKREKNQFANTTGTFHVDPFKTTVSGFATFHSTKAAGFNSTAHGTFGRTAGVIGGLKETGSSFMPARSPSNQAGLPSAANTRTLFPAVAGAQTERAGKKDSLEVDGVHPSNGVPPPAMLPVDPAHALPFSTLHSPDDSLSRTHGGATERSFFASRSAHCQHIIEQTWLSHRDEILRAGCGPPLPLYGTSRTMGGSADVGGKERDRSSLQMTQPPLAVGERTVVVAVGNEEFFSVIDEKMREPVDLDCVLVAGSRVSLPQGRGPEAPMCQPAGPYTRWKVREGDNTRVDTSRHSPVSSPFSKTFSGNGTLQQWEEEGHRRPPKHLPTPRYNQAASTAALGLATTSAFGPPAPIRSHAYKEVLFAQLEEGGQKGAQLNFRRSLSGGDQWSQRTAKTVVMTQKGPKRVEAPVADVSFDLDTFERFNMAVQTVMSGRTNRNRSLFCGRLRPIDTLKAQLFHVADSLGLSASEGDWDPSSDCSLEALLVRFKAKADARRWEAAVCIQRHCRGFRLRKCLEASRKRQAEAAAQMCRAWRRYIRVTKPRWWLRRWMEEGERAATKIQAAVRGWRDRNRAATQARYQKVQQCYDWFQPMRRDVLGDCAVKIQRRVKIWLWSKRREFLRVKAAVIIQRRWRQLKTEMYNKTRRRPRRLSFNVADICPSLQPRADLEERYSDLLRLLTAMHRLLQEDLTVENLQLTVNLTFGVSVTHCPPVRLSSCQPQRELRDQIITAEARAEQERNQKEARAREKAAKRPQLLAWRRENWKRQHSPAHRRMLYSQKLRRCLTERQTRQKGGLLGVSSAPSGPSTQDGGTRPLSGGAREGEQRASLLSADAGRHLESVFNPRGIQAAVSLLHDLQGDVGKLPEEAIHSQDTSPASRIAKDLLHGSGSAGPEGTSKEEGGASRGQTAAAAGGGGGRLVIDDETLRAMGTAVLDMEPPMLRYKIRTGRFKQQAKNQAEAGAEEKHKWSVDLADPRQYLPSESVSPQTLAARVFEKVKERAVRRHRHFEQADLRRCVSEPASMQFRDEWDVAKLAERTMDEAREKFCGPALEVLTNPCLWKLCKRLVRQQQYRYEVMKDMEQLEEAIMPEAHQAKSTAVMAGALAQRKRNEELISAGKGPESLPPLALWHFAQQIEDDRYRKKKKKRKNEPRLQRAWKTVPLRVFRSAFETPGASRAPSRASSRPSSSSRSRAPSSSPSSPKARASRPVSQASAHSSQAPSLRAPSGARRPQHPLRARTRNATGAVGGEEKKGLCPNCEGEGEGTNGPSGKTVRVVFDLDCPKCSSRSQNEGARVQDEVQQPSPCSKEETAAGISLEEPRAAAENAGESSAEQPEAGEAGPSGSSAPCADKERGSALDAFGSGGEGEAPPEVAAVSALRALWEDSQDEAQENPQSNHGGTGRDVQGSGETGEMLSGHNSMQQDSIAQPNDDQAGDFQPHDKPKASEAAGN</sequence>
<feature type="compositionally biased region" description="Basic residues" evidence="2">
    <location>
        <begin position="1353"/>
        <end position="1362"/>
    </location>
</feature>